<feature type="domain" description="HMA" evidence="2">
    <location>
        <begin position="1"/>
        <end position="63"/>
    </location>
</feature>
<proteinExistence type="predicted"/>
<sequence>MHNFQVNDMTCGHCASTVEKAVKSVDAAAQVKIDVNTRKVEIQSEKPADAFVAAIGEAGYTGELQV</sequence>
<dbReference type="Proteomes" id="UP000028981">
    <property type="component" value="Unassembled WGS sequence"/>
</dbReference>
<evidence type="ECO:0000313" key="3">
    <source>
        <dbReference type="EMBL" id="KFL30609.1"/>
    </source>
</evidence>
<organism evidence="3 4">
    <name type="scientific">Devosia riboflavina</name>
    <dbReference type="NCBI Taxonomy" id="46914"/>
    <lineage>
        <taxon>Bacteria</taxon>
        <taxon>Pseudomonadati</taxon>
        <taxon>Pseudomonadota</taxon>
        <taxon>Alphaproteobacteria</taxon>
        <taxon>Hyphomicrobiales</taxon>
        <taxon>Devosiaceae</taxon>
        <taxon>Devosia</taxon>
    </lineage>
</organism>
<dbReference type="SUPFAM" id="SSF55008">
    <property type="entry name" value="HMA, heavy metal-associated domain"/>
    <property type="match status" value="1"/>
</dbReference>
<comment type="caution">
    <text evidence="3">The sequence shown here is derived from an EMBL/GenBank/DDBJ whole genome shotgun (WGS) entry which is preliminary data.</text>
</comment>
<dbReference type="Pfam" id="PF00403">
    <property type="entry name" value="HMA"/>
    <property type="match status" value="1"/>
</dbReference>
<dbReference type="InterPro" id="IPR006121">
    <property type="entry name" value="HMA_dom"/>
</dbReference>
<dbReference type="CDD" id="cd00371">
    <property type="entry name" value="HMA"/>
    <property type="match status" value="1"/>
</dbReference>
<dbReference type="OrthoDB" id="9801832at2"/>
<dbReference type="EMBL" id="JQGC01000012">
    <property type="protein sequence ID" value="KFL30609.1"/>
    <property type="molecule type" value="Genomic_DNA"/>
</dbReference>
<dbReference type="InterPro" id="IPR036163">
    <property type="entry name" value="HMA_dom_sf"/>
</dbReference>
<dbReference type="InterPro" id="IPR017969">
    <property type="entry name" value="Heavy-metal-associated_CS"/>
</dbReference>
<evidence type="ECO:0000259" key="2">
    <source>
        <dbReference type="PROSITE" id="PS50846"/>
    </source>
</evidence>
<keyword evidence="1" id="KW-0479">Metal-binding</keyword>
<dbReference type="GO" id="GO:0046872">
    <property type="term" value="F:metal ion binding"/>
    <property type="evidence" value="ECO:0007669"/>
    <property type="project" value="UniProtKB-KW"/>
</dbReference>
<name>A0A087M156_9HYPH</name>
<accession>A0A087M156</accession>
<protein>
    <recommendedName>
        <fullName evidence="2">HMA domain-containing protein</fullName>
    </recommendedName>
</protein>
<evidence type="ECO:0000313" key="4">
    <source>
        <dbReference type="Proteomes" id="UP000028981"/>
    </source>
</evidence>
<gene>
    <name evidence="3" type="ORF">JP75_14095</name>
</gene>
<dbReference type="RefSeq" id="WP_035083847.1">
    <property type="nucleotide sequence ID" value="NZ_JQGC01000012.1"/>
</dbReference>
<reference evidence="3 4" key="1">
    <citation type="submission" date="2014-08" db="EMBL/GenBank/DDBJ databases">
        <authorList>
            <person name="Hassan Y.I."/>
            <person name="Lepp D."/>
            <person name="Zhou T."/>
        </authorList>
    </citation>
    <scope>NUCLEOTIDE SEQUENCE [LARGE SCALE GENOMIC DNA]</scope>
    <source>
        <strain evidence="3 4">IFO13584</strain>
    </source>
</reference>
<dbReference type="PROSITE" id="PS50846">
    <property type="entry name" value="HMA_2"/>
    <property type="match status" value="1"/>
</dbReference>
<evidence type="ECO:0000256" key="1">
    <source>
        <dbReference type="ARBA" id="ARBA00022723"/>
    </source>
</evidence>
<dbReference type="Gene3D" id="3.30.70.100">
    <property type="match status" value="1"/>
</dbReference>
<dbReference type="PROSITE" id="PS01047">
    <property type="entry name" value="HMA_1"/>
    <property type="match status" value="1"/>
</dbReference>
<dbReference type="AlphaFoldDB" id="A0A087M156"/>
<keyword evidence="4" id="KW-1185">Reference proteome</keyword>
<dbReference type="STRING" id="46914.JP75_14095"/>